<accession>A0A926DZP9</accession>
<reference evidence="1" key="1">
    <citation type="submission" date="2020-08" db="EMBL/GenBank/DDBJ databases">
        <title>Genome public.</title>
        <authorList>
            <person name="Liu C."/>
            <person name="Sun Q."/>
        </authorList>
    </citation>
    <scope>NUCLEOTIDE SEQUENCE</scope>
    <source>
        <strain evidence="1">NSJ-31</strain>
    </source>
</reference>
<keyword evidence="2" id="KW-1185">Reference proteome</keyword>
<dbReference type="Proteomes" id="UP000653127">
    <property type="component" value="Unassembled WGS sequence"/>
</dbReference>
<protein>
    <submittedName>
        <fullName evidence="1">CopG family transcriptional regulator</fullName>
    </submittedName>
</protein>
<dbReference type="GO" id="GO:0006355">
    <property type="term" value="P:regulation of DNA-templated transcription"/>
    <property type="evidence" value="ECO:0007669"/>
    <property type="project" value="InterPro"/>
</dbReference>
<dbReference type="SUPFAM" id="SSF47598">
    <property type="entry name" value="Ribbon-helix-helix"/>
    <property type="match status" value="1"/>
</dbReference>
<organism evidence="1 2">
    <name type="scientific">Ligaoa zhengdingensis</name>
    <dbReference type="NCBI Taxonomy" id="2763658"/>
    <lineage>
        <taxon>Bacteria</taxon>
        <taxon>Bacillati</taxon>
        <taxon>Bacillota</taxon>
        <taxon>Clostridia</taxon>
        <taxon>Eubacteriales</taxon>
        <taxon>Oscillospiraceae</taxon>
        <taxon>Ligaoa</taxon>
    </lineage>
</organism>
<dbReference type="EMBL" id="JACRST010000004">
    <property type="protein sequence ID" value="MBC8546165.1"/>
    <property type="molecule type" value="Genomic_DNA"/>
</dbReference>
<gene>
    <name evidence="1" type="ORF">H8711_04345</name>
</gene>
<evidence type="ECO:0000313" key="1">
    <source>
        <dbReference type="EMBL" id="MBC8546165.1"/>
    </source>
</evidence>
<evidence type="ECO:0000313" key="2">
    <source>
        <dbReference type="Proteomes" id="UP000653127"/>
    </source>
</evidence>
<proteinExistence type="predicted"/>
<dbReference type="InterPro" id="IPR010985">
    <property type="entry name" value="Ribbon_hlx_hlx"/>
</dbReference>
<dbReference type="AlphaFoldDB" id="A0A926DZP9"/>
<comment type="caution">
    <text evidence="1">The sequence shown here is derived from an EMBL/GenBank/DDBJ whole genome shotgun (WGS) entry which is preliminary data.</text>
</comment>
<name>A0A926DZP9_9FIRM</name>
<sequence length="60" mass="7079">MSNFIPKQYKKEPVTVRIDFEKLEKIDRLAERYHLSRNGLINQCIDYALEHMAEPAGNDE</sequence>
<dbReference type="RefSeq" id="WP_249282318.1">
    <property type="nucleotide sequence ID" value="NZ_JACRST010000004.1"/>
</dbReference>